<feature type="compositionally biased region" description="Low complexity" evidence="3">
    <location>
        <begin position="282"/>
        <end position="299"/>
    </location>
</feature>
<dbReference type="EMBL" id="JBAWTH010000080">
    <property type="protein sequence ID" value="KAL2279010.1"/>
    <property type="molecule type" value="Genomic_DNA"/>
</dbReference>
<dbReference type="SUPFAM" id="SSF46785">
    <property type="entry name" value="Winged helix' DNA-binding domain"/>
    <property type="match status" value="1"/>
</dbReference>
<dbReference type="PROSITE" id="PS51504">
    <property type="entry name" value="H15"/>
    <property type="match status" value="1"/>
</dbReference>
<feature type="compositionally biased region" description="Low complexity" evidence="3">
    <location>
        <begin position="261"/>
        <end position="272"/>
    </location>
</feature>
<dbReference type="Pfam" id="PF00538">
    <property type="entry name" value="Linker_histone"/>
    <property type="match status" value="1"/>
</dbReference>
<feature type="region of interest" description="Disordered" evidence="3">
    <location>
        <begin position="1"/>
        <end position="120"/>
    </location>
</feature>
<dbReference type="CDD" id="cd00073">
    <property type="entry name" value="H15"/>
    <property type="match status" value="1"/>
</dbReference>
<dbReference type="PRINTS" id="PR00624">
    <property type="entry name" value="HISTONEH5"/>
</dbReference>
<feature type="compositionally biased region" description="Basic residues" evidence="3">
    <location>
        <begin position="64"/>
        <end position="76"/>
    </location>
</feature>
<feature type="compositionally biased region" description="Low complexity" evidence="3">
    <location>
        <begin position="236"/>
        <end position="252"/>
    </location>
</feature>
<dbReference type="InterPro" id="IPR005819">
    <property type="entry name" value="H1/H5"/>
</dbReference>
<evidence type="ECO:0000256" key="2">
    <source>
        <dbReference type="ARBA" id="ARBA00023125"/>
    </source>
</evidence>
<feature type="domain" description="H15" evidence="4">
    <location>
        <begin position="120"/>
        <end position="195"/>
    </location>
</feature>
<reference evidence="5 6" key="1">
    <citation type="submission" date="2024-03" db="EMBL/GenBank/DDBJ databases">
        <title>A high-quality draft genome sequence of Diaporthe vaccinii, a causative agent of upright dieback and viscid rot disease in cranberry plants.</title>
        <authorList>
            <person name="Sarrasin M."/>
            <person name="Lang B.F."/>
            <person name="Burger G."/>
        </authorList>
    </citation>
    <scope>NUCLEOTIDE SEQUENCE [LARGE SCALE GENOMIC DNA]</scope>
    <source>
        <strain evidence="5 6">IS7</strain>
    </source>
</reference>
<sequence length="402" mass="42953">MRHRTGQDKTRRDETRGKSTRLTDRQTNRQTGSDPRQGAHHDRSLLPPRPLRSLLSPSIQPTHIFRRQHQFGHRPSCRQFPPSRLRSSTQSIQPVHPKSQSTKMPPKKTEGATKAKAPASHPTYQDMIAEAITQLKDRNGSSRQSLKKYVKANNNIQAQTDSMFDSLFNRALKAGVDKGVFVQPKGASGGTKLAKKSAPVKKEAAPKEKKPAAEKKETAKKATAKKPAAKKEGAATKKAAPKKAASTAAPKKAAPKKKADAAAPAVVDKPATLTKTKSGRVAKTTTKPAAKKAAATKKAAAPKKEKTPKKAAASTAAASTAYLLFHACRAGSIGVWGETGLWVHQRVYVQCILLGSAKACAFQGRGPPTSVFTRGAKLMACLGSWGCGACRVTALGAAEMVR</sequence>
<gene>
    <name evidence="5" type="ORF">FJTKL_13992</name>
</gene>
<evidence type="ECO:0000313" key="6">
    <source>
        <dbReference type="Proteomes" id="UP001600888"/>
    </source>
</evidence>
<accession>A0ABR4E9E7</accession>
<dbReference type="InterPro" id="IPR005818">
    <property type="entry name" value="Histone_H1/H5_H15"/>
</dbReference>
<dbReference type="Proteomes" id="UP001600888">
    <property type="component" value="Unassembled WGS sequence"/>
</dbReference>
<organism evidence="5 6">
    <name type="scientific">Diaporthe vaccinii</name>
    <dbReference type="NCBI Taxonomy" id="105482"/>
    <lineage>
        <taxon>Eukaryota</taxon>
        <taxon>Fungi</taxon>
        <taxon>Dikarya</taxon>
        <taxon>Ascomycota</taxon>
        <taxon>Pezizomycotina</taxon>
        <taxon>Sordariomycetes</taxon>
        <taxon>Sordariomycetidae</taxon>
        <taxon>Diaporthales</taxon>
        <taxon>Diaporthaceae</taxon>
        <taxon>Diaporthe</taxon>
        <taxon>Diaporthe eres species complex</taxon>
    </lineage>
</organism>
<evidence type="ECO:0000259" key="4">
    <source>
        <dbReference type="PROSITE" id="PS51504"/>
    </source>
</evidence>
<dbReference type="Gene3D" id="1.10.10.10">
    <property type="entry name" value="Winged helix-like DNA-binding domain superfamily/Winged helix DNA-binding domain"/>
    <property type="match status" value="1"/>
</dbReference>
<evidence type="ECO:0000313" key="5">
    <source>
        <dbReference type="EMBL" id="KAL2279010.1"/>
    </source>
</evidence>
<evidence type="ECO:0000256" key="1">
    <source>
        <dbReference type="ARBA" id="ARBA00020833"/>
    </source>
</evidence>
<name>A0ABR4E9E7_9PEZI</name>
<feature type="region of interest" description="Disordered" evidence="3">
    <location>
        <begin position="182"/>
        <end position="311"/>
    </location>
</feature>
<keyword evidence="6" id="KW-1185">Reference proteome</keyword>
<keyword evidence="2" id="KW-0238">DNA-binding</keyword>
<dbReference type="InterPro" id="IPR036388">
    <property type="entry name" value="WH-like_DNA-bd_sf"/>
</dbReference>
<feature type="compositionally biased region" description="Basic and acidic residues" evidence="3">
    <location>
        <begin position="1"/>
        <end position="27"/>
    </location>
</feature>
<comment type="caution">
    <text evidence="5">The sequence shown here is derived from an EMBL/GenBank/DDBJ whole genome shotgun (WGS) entry which is preliminary data.</text>
</comment>
<dbReference type="SMART" id="SM00526">
    <property type="entry name" value="H15"/>
    <property type="match status" value="1"/>
</dbReference>
<feature type="compositionally biased region" description="Basic and acidic residues" evidence="3">
    <location>
        <begin position="200"/>
        <end position="220"/>
    </location>
</feature>
<evidence type="ECO:0000256" key="3">
    <source>
        <dbReference type="SAM" id="MobiDB-lite"/>
    </source>
</evidence>
<protein>
    <recommendedName>
        <fullName evidence="1">Histone H1</fullName>
    </recommendedName>
</protein>
<feature type="compositionally biased region" description="Polar residues" evidence="3">
    <location>
        <begin position="85"/>
        <end position="103"/>
    </location>
</feature>
<dbReference type="InterPro" id="IPR036390">
    <property type="entry name" value="WH_DNA-bd_sf"/>
</dbReference>
<proteinExistence type="predicted"/>